<proteinExistence type="predicted"/>
<evidence type="ECO:0000256" key="1">
    <source>
        <dbReference type="SAM" id="Phobius"/>
    </source>
</evidence>
<gene>
    <name evidence="2" type="ORF">CRI93_13040</name>
</gene>
<dbReference type="Proteomes" id="UP000221024">
    <property type="component" value="Unassembled WGS sequence"/>
</dbReference>
<sequence length="74" mass="8093">MSHRLALRADSLPDAMQATVRGIMLRALIVALGLILTLLWLPVHTLAFTSALLGALLLSMGVELTTVWQRIEEV</sequence>
<keyword evidence="1" id="KW-0472">Membrane</keyword>
<feature type="transmembrane region" description="Helical" evidence="1">
    <location>
        <begin position="47"/>
        <end position="68"/>
    </location>
</feature>
<accession>A0A2H3NJ57</accession>
<dbReference type="EMBL" id="PDEP01000014">
    <property type="protein sequence ID" value="PEN05435.1"/>
    <property type="molecule type" value="Genomic_DNA"/>
</dbReference>
<protein>
    <submittedName>
        <fullName evidence="2">Uncharacterized protein</fullName>
    </submittedName>
</protein>
<comment type="caution">
    <text evidence="2">The sequence shown here is derived from an EMBL/GenBank/DDBJ whole genome shotgun (WGS) entry which is preliminary data.</text>
</comment>
<evidence type="ECO:0000313" key="2">
    <source>
        <dbReference type="EMBL" id="PEN05435.1"/>
    </source>
</evidence>
<keyword evidence="1" id="KW-0812">Transmembrane</keyword>
<keyword evidence="1" id="KW-1133">Transmembrane helix</keyword>
<feature type="transmembrane region" description="Helical" evidence="1">
    <location>
        <begin position="23"/>
        <end position="41"/>
    </location>
</feature>
<name>A0A2H3NJ57_9BACT</name>
<organism evidence="2 3">
    <name type="scientific">Longimonas halophila</name>
    <dbReference type="NCBI Taxonomy" id="1469170"/>
    <lineage>
        <taxon>Bacteria</taxon>
        <taxon>Pseudomonadati</taxon>
        <taxon>Rhodothermota</taxon>
        <taxon>Rhodothermia</taxon>
        <taxon>Rhodothermales</taxon>
        <taxon>Salisaetaceae</taxon>
        <taxon>Longimonas</taxon>
    </lineage>
</organism>
<dbReference type="AlphaFoldDB" id="A0A2H3NJ57"/>
<keyword evidence="3" id="KW-1185">Reference proteome</keyword>
<reference evidence="2 3" key="1">
    <citation type="submission" date="2017-10" db="EMBL/GenBank/DDBJ databases">
        <title>Draft genome of Longimonas halophila.</title>
        <authorList>
            <person name="Goh K.M."/>
            <person name="Shamsir M.S."/>
            <person name="Lim S.W."/>
        </authorList>
    </citation>
    <scope>NUCLEOTIDE SEQUENCE [LARGE SCALE GENOMIC DNA]</scope>
    <source>
        <strain evidence="2 3">KCTC 42399</strain>
    </source>
</reference>
<evidence type="ECO:0000313" key="3">
    <source>
        <dbReference type="Proteomes" id="UP000221024"/>
    </source>
</evidence>